<dbReference type="EMBL" id="JAHOEL010000002">
    <property type="protein sequence ID" value="MBV3391757.1"/>
    <property type="molecule type" value="Genomic_DNA"/>
</dbReference>
<proteinExistence type="predicted"/>
<gene>
    <name evidence="2" type="ORF">KSV97_00510</name>
    <name evidence="3" type="ORF">KSW06_00515</name>
</gene>
<evidence type="ECO:0000256" key="1">
    <source>
        <dbReference type="SAM" id="Phobius"/>
    </source>
</evidence>
<evidence type="ECO:0000313" key="2">
    <source>
        <dbReference type="EMBL" id="MBV3381734.1"/>
    </source>
</evidence>
<dbReference type="Proteomes" id="UP001197492">
    <property type="component" value="Unassembled WGS sequence"/>
</dbReference>
<feature type="transmembrane region" description="Helical" evidence="1">
    <location>
        <begin position="65"/>
        <end position="85"/>
    </location>
</feature>
<feature type="transmembrane region" description="Helical" evidence="1">
    <location>
        <begin position="7"/>
        <end position="25"/>
    </location>
</feature>
<accession>A0AAW4MS99</accession>
<dbReference type="EMBL" id="JAHOEF010000002">
    <property type="protein sequence ID" value="MBV3381734.1"/>
    <property type="molecule type" value="Genomic_DNA"/>
</dbReference>
<reference evidence="2 5" key="1">
    <citation type="submission" date="2021-06" db="EMBL/GenBank/DDBJ databases">
        <title>Collection of gut derived symbiotic bacterial strains cultured from healthy donors.</title>
        <authorList>
            <person name="Lin H."/>
            <person name="Littmann E."/>
            <person name="Pamer E.G."/>
        </authorList>
    </citation>
    <scope>NUCLEOTIDE SEQUENCE</scope>
    <source>
        <strain evidence="3 5">MSK.21.70</strain>
        <strain evidence="2">MSK.21.82</strain>
    </source>
</reference>
<keyword evidence="1" id="KW-0812">Transmembrane</keyword>
<sequence>MEKQRKIIIVSLAASLMAVILYVFGITLAKGNIIIEALYFVMASLLVVSAVISLFNNYKKYKKALYIYLIIINVVLEVLFIGNLII</sequence>
<comment type="caution">
    <text evidence="2">The sequence shown here is derived from an EMBL/GenBank/DDBJ whole genome shotgun (WGS) entry which is preliminary data.</text>
</comment>
<evidence type="ECO:0000313" key="3">
    <source>
        <dbReference type="EMBL" id="MBV3391757.1"/>
    </source>
</evidence>
<dbReference type="RefSeq" id="WP_217746862.1">
    <property type="nucleotide sequence ID" value="NZ_JAHOEB010000002.1"/>
</dbReference>
<keyword evidence="1" id="KW-0472">Membrane</keyword>
<feature type="transmembrane region" description="Helical" evidence="1">
    <location>
        <begin position="37"/>
        <end position="58"/>
    </location>
</feature>
<evidence type="ECO:0000313" key="4">
    <source>
        <dbReference type="Proteomes" id="UP001196408"/>
    </source>
</evidence>
<organism evidence="2 4">
    <name type="scientific">Catenibacterium mitsuokai</name>
    <dbReference type="NCBI Taxonomy" id="100886"/>
    <lineage>
        <taxon>Bacteria</taxon>
        <taxon>Bacillati</taxon>
        <taxon>Bacillota</taxon>
        <taxon>Erysipelotrichia</taxon>
        <taxon>Erysipelotrichales</taxon>
        <taxon>Coprobacillaceae</taxon>
        <taxon>Catenibacterium</taxon>
    </lineage>
</organism>
<protein>
    <submittedName>
        <fullName evidence="2">Uncharacterized protein</fullName>
    </submittedName>
</protein>
<evidence type="ECO:0000313" key="5">
    <source>
        <dbReference type="Proteomes" id="UP001197492"/>
    </source>
</evidence>
<name>A0AAW4MS99_9FIRM</name>
<dbReference type="Proteomes" id="UP001196408">
    <property type="component" value="Unassembled WGS sequence"/>
</dbReference>
<dbReference type="AlphaFoldDB" id="A0AAW4MS99"/>
<keyword evidence="5" id="KW-1185">Reference proteome</keyword>
<keyword evidence="1" id="KW-1133">Transmembrane helix</keyword>